<comment type="caution">
    <text evidence="1">The sequence shown here is derived from an EMBL/GenBank/DDBJ whole genome shotgun (WGS) entry which is preliminary data.</text>
</comment>
<gene>
    <name evidence="1" type="ORF">SDC9_47551</name>
</gene>
<proteinExistence type="predicted"/>
<dbReference type="AlphaFoldDB" id="A0A644WC42"/>
<evidence type="ECO:0000313" key="1">
    <source>
        <dbReference type="EMBL" id="MPM01312.1"/>
    </source>
</evidence>
<organism evidence="1">
    <name type="scientific">bioreactor metagenome</name>
    <dbReference type="NCBI Taxonomy" id="1076179"/>
    <lineage>
        <taxon>unclassified sequences</taxon>
        <taxon>metagenomes</taxon>
        <taxon>ecological metagenomes</taxon>
    </lineage>
</organism>
<reference evidence="1" key="1">
    <citation type="submission" date="2019-08" db="EMBL/GenBank/DDBJ databases">
        <authorList>
            <person name="Kucharzyk K."/>
            <person name="Murdoch R.W."/>
            <person name="Higgins S."/>
            <person name="Loffler F."/>
        </authorList>
    </citation>
    <scope>NUCLEOTIDE SEQUENCE</scope>
</reference>
<name>A0A644WC42_9ZZZZ</name>
<sequence>MKTVLKNGKKTMLATEFSAKKGQKRIRGLKKTGLFRHRDQPAAVPDAAHHLHALQCASRSNLSARGPETWKYLSQRFDGGHVDVHLAASQG</sequence>
<accession>A0A644WC42</accession>
<protein>
    <submittedName>
        <fullName evidence="1">Uncharacterized protein</fullName>
    </submittedName>
</protein>
<dbReference type="EMBL" id="VSSQ01000787">
    <property type="protein sequence ID" value="MPM01312.1"/>
    <property type="molecule type" value="Genomic_DNA"/>
</dbReference>